<dbReference type="SUPFAM" id="SSF55781">
    <property type="entry name" value="GAF domain-like"/>
    <property type="match status" value="1"/>
</dbReference>
<evidence type="ECO:0000259" key="1">
    <source>
        <dbReference type="PROSITE" id="PS50887"/>
    </source>
</evidence>
<dbReference type="SUPFAM" id="SSF55073">
    <property type="entry name" value="Nucleotide cyclase"/>
    <property type="match status" value="1"/>
</dbReference>
<dbReference type="Gene3D" id="3.30.70.270">
    <property type="match status" value="1"/>
</dbReference>
<dbReference type="SMART" id="SM00267">
    <property type="entry name" value="GGDEF"/>
    <property type="match status" value="1"/>
</dbReference>
<dbReference type="InterPro" id="IPR000160">
    <property type="entry name" value="GGDEF_dom"/>
</dbReference>
<organism evidence="2">
    <name type="scientific">bioreactor metagenome</name>
    <dbReference type="NCBI Taxonomy" id="1076179"/>
    <lineage>
        <taxon>unclassified sequences</taxon>
        <taxon>metagenomes</taxon>
        <taxon>ecological metagenomes</taxon>
    </lineage>
</organism>
<protein>
    <recommendedName>
        <fullName evidence="1">GGDEF domain-containing protein</fullName>
    </recommendedName>
</protein>
<dbReference type="Pfam" id="PF00990">
    <property type="entry name" value="GGDEF"/>
    <property type="match status" value="1"/>
</dbReference>
<dbReference type="InterPro" id="IPR029016">
    <property type="entry name" value="GAF-like_dom_sf"/>
</dbReference>
<reference evidence="2" key="1">
    <citation type="submission" date="2019-08" db="EMBL/GenBank/DDBJ databases">
        <authorList>
            <person name="Kucharzyk K."/>
            <person name="Murdoch R.W."/>
            <person name="Higgins S."/>
            <person name="Loffler F."/>
        </authorList>
    </citation>
    <scope>NUCLEOTIDE SEQUENCE</scope>
</reference>
<dbReference type="InterPro" id="IPR029787">
    <property type="entry name" value="Nucleotide_cyclase"/>
</dbReference>
<dbReference type="AlphaFoldDB" id="A0A644Y600"/>
<dbReference type="EMBL" id="VSSQ01004097">
    <property type="protein sequence ID" value="MPM23729.1"/>
    <property type="molecule type" value="Genomic_DNA"/>
</dbReference>
<dbReference type="PROSITE" id="PS50887">
    <property type="entry name" value="GGDEF"/>
    <property type="match status" value="1"/>
</dbReference>
<dbReference type="InterPro" id="IPR043128">
    <property type="entry name" value="Rev_trsase/Diguanyl_cyclase"/>
</dbReference>
<proteinExistence type="predicted"/>
<gene>
    <name evidence="2" type="ORF">SDC9_70203</name>
</gene>
<comment type="caution">
    <text evidence="2">The sequence shown here is derived from an EMBL/GenBank/DDBJ whole genome shotgun (WGS) entry which is preliminary data.</text>
</comment>
<evidence type="ECO:0000313" key="2">
    <source>
        <dbReference type="EMBL" id="MPM23729.1"/>
    </source>
</evidence>
<sequence length="654" mass="72904">MLDRAGTEFEEASCQITFNGLRTGRTMLLLFRAEIIAVSIDRKVFFIGCEDFTAQQRELEEQRWHDEQSRLLLECSGSIAFEYDPQADALVMFQSVPGKGTERIVKKNFLINLPNDSAIHPKSASRFLEIMQSSIREPGSGTDEIFADVNGSGFHWHRISYTSLPDELGHVRRVVGRTDDIQLERERQLMMDVLDQTLQEVAETDPVTGLYSVGSINILVRNQLAKLEEGERAYLTFFELWNDPSAPESHDSAKMNEMLAEVANVLAAQAGSSSLLGRIGQRTFGLFYRGTSSEKAIAAKTEEMLQSIQRMPAVRENGLVVSAAIAAVTGSEPSFHHLLIRVDAALQKAKSLGEARCIFAETAPDARESQRYAVSSIQSLQPLLPDMVFHLLFNAQNIDAGIQASIVLIGRLLDISRVFVFEQRGGSTLTCQFEWCADGIPPQIERLKIEPFGSAAARDFRPYFLRDGMLILHTAEEADGALGKIAQKEGIVSLLECALMENGAITGYIGYEERRADHPFTQDQINLITTISRVLSVYLLKRRAVLHEKDECAYLDALYSRVDQYAFSLDSGSYKMRVCNRRIREKIGRDATGEFCYHALWNLDAPCEGCPVAVLDAGKQPSPVDEPCRCMLTYGLPYEGKRVLVPCLSEDATD</sequence>
<feature type="domain" description="GGDEF" evidence="1">
    <location>
        <begin position="231"/>
        <end position="362"/>
    </location>
</feature>
<dbReference type="Gene3D" id="3.30.450.40">
    <property type="match status" value="1"/>
</dbReference>
<accession>A0A644Y600</accession>
<name>A0A644Y600_9ZZZZ</name>